<comment type="subcellular location">
    <subcellularLocation>
        <location evidence="3">Mitochondrion</location>
    </subcellularLocation>
    <subcellularLocation>
        <location evidence="2">Nucleus</location>
    </subcellularLocation>
</comment>
<dbReference type="SMART" id="SM00525">
    <property type="entry name" value="FES"/>
    <property type="match status" value="1"/>
</dbReference>
<evidence type="ECO:0000256" key="16">
    <source>
        <dbReference type="ARBA" id="ARBA00023295"/>
    </source>
</evidence>
<dbReference type="InterPro" id="IPR011257">
    <property type="entry name" value="DNA_glycosylase"/>
</dbReference>
<evidence type="ECO:0000256" key="5">
    <source>
        <dbReference type="ARBA" id="ARBA00012045"/>
    </source>
</evidence>
<evidence type="ECO:0000313" key="22">
    <source>
        <dbReference type="Proteomes" id="UP001501920"/>
    </source>
</evidence>
<dbReference type="PANTHER" id="PTHR42944:SF1">
    <property type="entry name" value="ADENINE DNA GLYCOSYLASE"/>
    <property type="match status" value="1"/>
</dbReference>
<comment type="function">
    <text evidence="17">Involved in oxidative DNA damage repair. Initiates repair of A*oxoG to C*G by removing the inappropriately paired adenine base from the DNA backbone. Possesses both adenine and 2-OH-A DNA glycosylase activities.</text>
</comment>
<comment type="similarity">
    <text evidence="4 18">Belongs to the Nth/MutY family.</text>
</comment>
<keyword evidence="22" id="KW-1185">Reference proteome</keyword>
<dbReference type="PANTHER" id="PTHR42944">
    <property type="entry name" value="ADENINE DNA GLYCOSYLASE"/>
    <property type="match status" value="1"/>
</dbReference>
<dbReference type="FunFam" id="1.10.340.30:FF:000002">
    <property type="entry name" value="Adenine DNA glycosylase"/>
    <property type="match status" value="1"/>
</dbReference>
<dbReference type="GO" id="GO:0005739">
    <property type="term" value="C:mitochondrion"/>
    <property type="evidence" value="ECO:0007669"/>
    <property type="project" value="UniProtKB-SubCell"/>
</dbReference>
<evidence type="ECO:0000256" key="17">
    <source>
        <dbReference type="ARBA" id="ARBA00058024"/>
    </source>
</evidence>
<evidence type="ECO:0000256" key="12">
    <source>
        <dbReference type="ARBA" id="ARBA00023014"/>
    </source>
</evidence>
<dbReference type="GO" id="GO:0006298">
    <property type="term" value="P:mismatch repair"/>
    <property type="evidence" value="ECO:0007669"/>
    <property type="project" value="TreeGrafter"/>
</dbReference>
<comment type="catalytic activity">
    <reaction evidence="1 18">
        <text>Hydrolyzes free adenine bases from 7,8-dihydro-8-oxoguanine:adenine mismatched double-stranded DNA, leaving an apurinic site.</text>
        <dbReference type="EC" id="3.2.2.31"/>
    </reaction>
</comment>
<dbReference type="Ensembl" id="ENSPNAT00000020295.2">
    <property type="protein sequence ID" value="ENSPNAP00000031372.2"/>
    <property type="gene ID" value="ENSPNAG00000018676.2"/>
</dbReference>
<organism evidence="21 22">
    <name type="scientific">Pygocentrus nattereri</name>
    <name type="common">Red-bellied piranha</name>
    <dbReference type="NCBI Taxonomy" id="42514"/>
    <lineage>
        <taxon>Eukaryota</taxon>
        <taxon>Metazoa</taxon>
        <taxon>Chordata</taxon>
        <taxon>Craniata</taxon>
        <taxon>Vertebrata</taxon>
        <taxon>Euteleostomi</taxon>
        <taxon>Actinopterygii</taxon>
        <taxon>Neopterygii</taxon>
        <taxon>Teleostei</taxon>
        <taxon>Ostariophysi</taxon>
        <taxon>Characiformes</taxon>
        <taxon>Characoidei</taxon>
        <taxon>Pygocentrus</taxon>
    </lineage>
</organism>
<dbReference type="InterPro" id="IPR029119">
    <property type="entry name" value="MutY_C"/>
</dbReference>
<dbReference type="GO" id="GO:0032357">
    <property type="term" value="F:oxidized purine DNA binding"/>
    <property type="evidence" value="ECO:0007669"/>
    <property type="project" value="TreeGrafter"/>
</dbReference>
<dbReference type="GO" id="GO:0034039">
    <property type="term" value="F:8-oxo-7,8-dihydroguanine DNA N-glycosylase activity"/>
    <property type="evidence" value="ECO:0007669"/>
    <property type="project" value="TreeGrafter"/>
</dbReference>
<keyword evidence="15" id="KW-0539">Nucleus</keyword>
<dbReference type="InterPro" id="IPR003265">
    <property type="entry name" value="HhH-GPD_domain"/>
</dbReference>
<evidence type="ECO:0000256" key="11">
    <source>
        <dbReference type="ARBA" id="ARBA00023004"/>
    </source>
</evidence>
<evidence type="ECO:0000256" key="1">
    <source>
        <dbReference type="ARBA" id="ARBA00000843"/>
    </source>
</evidence>
<evidence type="ECO:0000256" key="4">
    <source>
        <dbReference type="ARBA" id="ARBA00008343"/>
    </source>
</evidence>
<dbReference type="STRING" id="42514.ENSPNAP00000031372"/>
<dbReference type="CDD" id="cd03431">
    <property type="entry name" value="NUDIX_DNA_Glycosylase_C-MutY"/>
    <property type="match status" value="1"/>
</dbReference>
<dbReference type="SUPFAM" id="SSF55811">
    <property type="entry name" value="Nudix"/>
    <property type="match status" value="1"/>
</dbReference>
<dbReference type="AlphaFoldDB" id="A0A3B4E433"/>
<evidence type="ECO:0000256" key="7">
    <source>
        <dbReference type="ARBA" id="ARBA00022485"/>
    </source>
</evidence>
<dbReference type="Pfam" id="PF10576">
    <property type="entry name" value="EndIII_4Fe-2S"/>
    <property type="match status" value="1"/>
</dbReference>
<sequence length="501" mass="56269">MSKFRSTKPNRAALKNRVDAAQVKSSKRAKPKVPQVKEEEPAELSSYHFFSDATELRLFRSHLLSWYDQSKRELPWRTLAVTEKDVNIRTYGVWVSEVMLQQTQVATVVEYYNKWMKRWPSVQKLAEASLEEVNQMWAGLGYYSRGRRLHEGAKKVVTELGGEMPRSAEALLKQLPGVGRYTAGAIGSIALGQVTGAVDGNVIRVLCRVRVIGADSTSPPVTEALWKMADTLVDPERPGDFNQALMELGATVCTPKNPLCAQCPVQSHCHAYKKVILQQEKDVKRLRSKLDPKQNSAVPDIENCLIGSCNLCLSEGWDGELGVQNYPRKPVKKAPRVERTLTCVLQRQSDQGNVEYLLTQRPSKGLLAGMWELPSMLLEEGISERKHRSLLSAEVQRILGTSADEESFQYLGEVVHIFSHIHQTYVVYSASVRVPADAEREPKTCWLTDSALQEAAVSTGVKKVSTKTNNRRRRRGGLIHVHLSWVNSSDEDYVTNSVINW</sequence>
<dbReference type="Gene3D" id="1.10.1670.10">
    <property type="entry name" value="Helix-hairpin-Helix base-excision DNA repair enzymes (C-terminal)"/>
    <property type="match status" value="1"/>
</dbReference>
<evidence type="ECO:0000313" key="21">
    <source>
        <dbReference type="Ensembl" id="ENSPNAP00000031372.2"/>
    </source>
</evidence>
<dbReference type="SMART" id="SM00478">
    <property type="entry name" value="ENDO3c"/>
    <property type="match status" value="1"/>
</dbReference>
<dbReference type="OrthoDB" id="10248838at2759"/>
<dbReference type="EC" id="3.2.2.31" evidence="5 18"/>
<dbReference type="Pfam" id="PF00633">
    <property type="entry name" value="HHH"/>
    <property type="match status" value="1"/>
</dbReference>
<evidence type="ECO:0000256" key="2">
    <source>
        <dbReference type="ARBA" id="ARBA00004123"/>
    </source>
</evidence>
<proteinExistence type="inferred from homology"/>
<evidence type="ECO:0000256" key="19">
    <source>
        <dbReference type="SAM" id="MobiDB-lite"/>
    </source>
</evidence>
<dbReference type="CDD" id="cd00056">
    <property type="entry name" value="ENDO3c"/>
    <property type="match status" value="1"/>
</dbReference>
<keyword evidence="13" id="KW-0496">Mitochondrion</keyword>
<accession>A0A3B4E433</accession>
<reference evidence="21" key="2">
    <citation type="submission" date="2025-08" db="UniProtKB">
        <authorList>
            <consortium name="Ensembl"/>
        </authorList>
    </citation>
    <scope>IDENTIFICATION</scope>
</reference>
<dbReference type="GO" id="GO:0035485">
    <property type="term" value="F:adenine/guanine mispair binding"/>
    <property type="evidence" value="ECO:0007669"/>
    <property type="project" value="TreeGrafter"/>
</dbReference>
<dbReference type="InterPro" id="IPR015797">
    <property type="entry name" value="NUDIX_hydrolase-like_dom_sf"/>
</dbReference>
<reference evidence="21 22" key="1">
    <citation type="submission" date="2020-10" db="EMBL/GenBank/DDBJ databases">
        <title>Pygocentrus nattereri (red-bellied piranha) genome, fPygNat1, primary haplotype.</title>
        <authorList>
            <person name="Myers G."/>
            <person name="Meyer A."/>
            <person name="Karagic N."/>
            <person name="Pippel M."/>
            <person name="Winkler S."/>
            <person name="Tracey A."/>
            <person name="Wood J."/>
            <person name="Formenti G."/>
            <person name="Howe K."/>
            <person name="Fedrigo O."/>
            <person name="Jarvis E.D."/>
        </authorList>
    </citation>
    <scope>NUCLEOTIDE SEQUENCE [LARGE SCALE GENOMIC DNA]</scope>
</reference>
<dbReference type="OMA" id="CRPGDFN"/>
<reference evidence="21" key="3">
    <citation type="submission" date="2025-09" db="UniProtKB">
        <authorList>
            <consortium name="Ensembl"/>
        </authorList>
    </citation>
    <scope>IDENTIFICATION</scope>
</reference>
<dbReference type="GO" id="GO:0046872">
    <property type="term" value="F:metal ion binding"/>
    <property type="evidence" value="ECO:0007669"/>
    <property type="project" value="UniProtKB-UniRule"/>
</dbReference>
<evidence type="ECO:0000256" key="8">
    <source>
        <dbReference type="ARBA" id="ARBA00022723"/>
    </source>
</evidence>
<evidence type="ECO:0000256" key="15">
    <source>
        <dbReference type="ARBA" id="ARBA00023242"/>
    </source>
</evidence>
<protein>
    <recommendedName>
        <fullName evidence="6 18">Adenine DNA glycosylase</fullName>
        <ecNumber evidence="5 18">3.2.2.31</ecNumber>
    </recommendedName>
</protein>
<evidence type="ECO:0000256" key="18">
    <source>
        <dbReference type="RuleBase" id="RU365096"/>
    </source>
</evidence>
<dbReference type="SUPFAM" id="SSF48150">
    <property type="entry name" value="DNA-glycosylase"/>
    <property type="match status" value="1"/>
</dbReference>
<dbReference type="FunFam" id="3.90.79.10:FF:000026">
    <property type="entry name" value="Adenine DNA glycosylase"/>
    <property type="match status" value="1"/>
</dbReference>
<keyword evidence="12" id="KW-0411">Iron-sulfur</keyword>
<keyword evidence="11 18" id="KW-0408">Iron</keyword>
<feature type="region of interest" description="Disordered" evidence="19">
    <location>
        <begin position="15"/>
        <end position="39"/>
    </location>
</feature>
<dbReference type="InterPro" id="IPR023170">
    <property type="entry name" value="HhH_base_excis_C"/>
</dbReference>
<evidence type="ECO:0000256" key="3">
    <source>
        <dbReference type="ARBA" id="ARBA00004173"/>
    </source>
</evidence>
<evidence type="ECO:0000256" key="10">
    <source>
        <dbReference type="ARBA" id="ARBA00022801"/>
    </source>
</evidence>
<dbReference type="Proteomes" id="UP001501920">
    <property type="component" value="Chromosome 28"/>
</dbReference>
<evidence type="ECO:0000259" key="20">
    <source>
        <dbReference type="SMART" id="SM00478"/>
    </source>
</evidence>
<dbReference type="InterPro" id="IPR004035">
    <property type="entry name" value="Endouclease-III_FeS-bd_BS"/>
</dbReference>
<comment type="cofactor">
    <cofactor evidence="18">
        <name>[4Fe-4S] cluster</name>
        <dbReference type="ChEBI" id="CHEBI:49883"/>
    </cofactor>
    <text evidence="18">Binds 1 [4Fe-4S] cluster.</text>
</comment>
<dbReference type="InterPro" id="IPR003651">
    <property type="entry name" value="Endonuclease3_FeS-loop_motif"/>
</dbReference>
<dbReference type="Pfam" id="PF14815">
    <property type="entry name" value="NUDIX_4"/>
    <property type="match status" value="1"/>
</dbReference>
<dbReference type="Gene3D" id="1.10.340.30">
    <property type="entry name" value="Hypothetical protein, domain 2"/>
    <property type="match status" value="1"/>
</dbReference>
<dbReference type="GO" id="GO:0006284">
    <property type="term" value="P:base-excision repair"/>
    <property type="evidence" value="ECO:0007669"/>
    <property type="project" value="UniProtKB-UniRule"/>
</dbReference>
<keyword evidence="7" id="KW-0004">4Fe-4S</keyword>
<keyword evidence="14" id="KW-0234">DNA repair</keyword>
<dbReference type="PROSITE" id="PS01155">
    <property type="entry name" value="ENDONUCLEASE_III_2"/>
    <property type="match status" value="1"/>
</dbReference>
<keyword evidence="16 18" id="KW-0326">Glycosidase</keyword>
<gene>
    <name evidence="21" type="primary">MUTYH</name>
</gene>
<dbReference type="GO" id="GO:0005634">
    <property type="term" value="C:nucleus"/>
    <property type="evidence" value="ECO:0007669"/>
    <property type="project" value="UniProtKB-SubCell"/>
</dbReference>
<comment type="function">
    <text evidence="18">Adenine glycosylase active on G-A mispairs.</text>
</comment>
<evidence type="ECO:0000256" key="6">
    <source>
        <dbReference type="ARBA" id="ARBA00022023"/>
    </source>
</evidence>
<evidence type="ECO:0000256" key="9">
    <source>
        <dbReference type="ARBA" id="ARBA00022763"/>
    </source>
</evidence>
<dbReference type="GO" id="GO:0000701">
    <property type="term" value="F:purine-specific mismatch base pair DNA N-glycosylase activity"/>
    <property type="evidence" value="ECO:0007669"/>
    <property type="project" value="UniProtKB-EC"/>
</dbReference>
<name>A0A3B4E433_PYGNA</name>
<keyword evidence="8" id="KW-0479">Metal-binding</keyword>
<dbReference type="GO" id="GO:0051539">
    <property type="term" value="F:4 iron, 4 sulfur cluster binding"/>
    <property type="evidence" value="ECO:0007669"/>
    <property type="project" value="UniProtKB-UniRule"/>
</dbReference>
<keyword evidence="9 18" id="KW-0227">DNA damage</keyword>
<keyword evidence="10" id="KW-0378">Hydrolase</keyword>
<dbReference type="InterPro" id="IPR000445">
    <property type="entry name" value="HhH_motif"/>
</dbReference>
<evidence type="ECO:0000256" key="14">
    <source>
        <dbReference type="ARBA" id="ARBA00023204"/>
    </source>
</evidence>
<dbReference type="InterPro" id="IPR004036">
    <property type="entry name" value="Endonuclease-III-like_CS2"/>
</dbReference>
<dbReference type="Pfam" id="PF00730">
    <property type="entry name" value="HhH-GPD"/>
    <property type="match status" value="1"/>
</dbReference>
<dbReference type="FunFam" id="1.10.1670.10:FF:000002">
    <property type="entry name" value="Adenine DNA glycosylase"/>
    <property type="match status" value="1"/>
</dbReference>
<feature type="domain" description="HhH-GPD" evidence="20">
    <location>
        <begin position="99"/>
        <end position="251"/>
    </location>
</feature>
<dbReference type="PROSITE" id="PS00764">
    <property type="entry name" value="ENDONUCLEASE_III_1"/>
    <property type="match status" value="1"/>
</dbReference>
<dbReference type="Gene3D" id="3.90.79.10">
    <property type="entry name" value="Nucleoside Triphosphate Pyrophosphohydrolase"/>
    <property type="match status" value="1"/>
</dbReference>
<dbReference type="GeneTree" id="ENSGT00510000047220"/>
<evidence type="ECO:0000256" key="13">
    <source>
        <dbReference type="ARBA" id="ARBA00023128"/>
    </source>
</evidence>
<dbReference type="InterPro" id="IPR044298">
    <property type="entry name" value="MIG/MutY"/>
</dbReference>